<evidence type="ECO:0000313" key="3">
    <source>
        <dbReference type="Proteomes" id="UP000054776"/>
    </source>
</evidence>
<comment type="caution">
    <text evidence="2">The sequence shown here is derived from an EMBL/GenBank/DDBJ whole genome shotgun (WGS) entry which is preliminary data.</text>
</comment>
<evidence type="ECO:0000313" key="2">
    <source>
        <dbReference type="EMBL" id="KRY04166.1"/>
    </source>
</evidence>
<dbReference type="InParanoid" id="A0A0V0YVE7"/>
<reference evidence="2 3" key="1">
    <citation type="submission" date="2015-01" db="EMBL/GenBank/DDBJ databases">
        <title>Evolution of Trichinella species and genotypes.</title>
        <authorList>
            <person name="Korhonen P.K."/>
            <person name="Edoardo P."/>
            <person name="Giuseppe L.R."/>
            <person name="Gasser R.B."/>
        </authorList>
    </citation>
    <scope>NUCLEOTIDE SEQUENCE [LARGE SCALE GENOMIC DNA]</scope>
    <source>
        <strain evidence="2">ISS3</strain>
    </source>
</reference>
<dbReference type="EMBL" id="JYDH01004531">
    <property type="protein sequence ID" value="KRY04166.1"/>
    <property type="molecule type" value="Genomic_DNA"/>
</dbReference>
<evidence type="ECO:0000256" key="1">
    <source>
        <dbReference type="SAM" id="Phobius"/>
    </source>
</evidence>
<accession>A0A0V0YVE7</accession>
<protein>
    <submittedName>
        <fullName evidence="2">Uncharacterized protein</fullName>
    </submittedName>
</protein>
<proteinExistence type="predicted"/>
<organism evidence="2 3">
    <name type="scientific">Trichinella spiralis</name>
    <name type="common">Trichina worm</name>
    <dbReference type="NCBI Taxonomy" id="6334"/>
    <lineage>
        <taxon>Eukaryota</taxon>
        <taxon>Metazoa</taxon>
        <taxon>Ecdysozoa</taxon>
        <taxon>Nematoda</taxon>
        <taxon>Enoplea</taxon>
        <taxon>Dorylaimia</taxon>
        <taxon>Trichinellida</taxon>
        <taxon>Trichinellidae</taxon>
        <taxon>Trichinella</taxon>
    </lineage>
</organism>
<keyword evidence="3" id="KW-1185">Reference proteome</keyword>
<gene>
    <name evidence="2" type="ORF">T01_7837</name>
</gene>
<dbReference type="Proteomes" id="UP000054776">
    <property type="component" value="Unassembled WGS sequence"/>
</dbReference>
<keyword evidence="1" id="KW-1133">Transmembrane helix</keyword>
<keyword evidence="1" id="KW-0812">Transmembrane</keyword>
<dbReference type="OrthoDB" id="5937951at2759"/>
<name>A0A0V0YVE7_TRISP</name>
<feature type="transmembrane region" description="Helical" evidence="1">
    <location>
        <begin position="20"/>
        <end position="38"/>
    </location>
</feature>
<sequence>MLWFVHAIVSRTVRNRMGYAVLYDALVILRSGVGAWIYDQDTKH</sequence>
<dbReference type="AlphaFoldDB" id="A0A0V0YVE7"/>
<keyword evidence="1" id="KW-0472">Membrane</keyword>